<dbReference type="SUPFAM" id="SSF51011">
    <property type="entry name" value="Glycosyl hydrolase domain"/>
    <property type="match status" value="1"/>
</dbReference>
<evidence type="ECO:0000259" key="3">
    <source>
        <dbReference type="SMART" id="SM00642"/>
    </source>
</evidence>
<dbReference type="GO" id="GO:0004556">
    <property type="term" value="F:alpha-amylase activity"/>
    <property type="evidence" value="ECO:0007669"/>
    <property type="project" value="TreeGrafter"/>
</dbReference>
<dbReference type="EMBL" id="SRRM01000018">
    <property type="protein sequence ID" value="TKY86315.1"/>
    <property type="molecule type" value="Genomic_DNA"/>
</dbReference>
<dbReference type="Gene3D" id="3.20.20.80">
    <property type="entry name" value="Glycosidases"/>
    <property type="match status" value="1"/>
</dbReference>
<dbReference type="GO" id="GO:0005987">
    <property type="term" value="P:sucrose catabolic process"/>
    <property type="evidence" value="ECO:0007669"/>
    <property type="project" value="TreeGrafter"/>
</dbReference>
<proteinExistence type="inferred from homology"/>
<dbReference type="CDD" id="cd11333">
    <property type="entry name" value="AmyAc_SI_OligoGlu_DGase"/>
    <property type="match status" value="1"/>
</dbReference>
<evidence type="ECO:0000313" key="4">
    <source>
        <dbReference type="EMBL" id="TKY86315.1"/>
    </source>
</evidence>
<dbReference type="InterPro" id="IPR017853">
    <property type="entry name" value="GH"/>
</dbReference>
<accession>A0A4U7KPB8</accession>
<dbReference type="SMART" id="SM00642">
    <property type="entry name" value="Aamy"/>
    <property type="match status" value="1"/>
</dbReference>
<dbReference type="FunFam" id="3.90.400.10:FF:000004">
    <property type="entry name" value="Oligo-1,6-glucosidase"/>
    <property type="match status" value="1"/>
</dbReference>
<evidence type="ECO:0000256" key="1">
    <source>
        <dbReference type="ARBA" id="ARBA00008061"/>
    </source>
</evidence>
<dbReference type="PANTHER" id="PTHR10357:SF179">
    <property type="entry name" value="NEUTRAL AND BASIC AMINO ACID TRANSPORT PROTEIN RBAT"/>
    <property type="match status" value="1"/>
</dbReference>
<dbReference type="SUPFAM" id="SSF51445">
    <property type="entry name" value="(Trans)glycosidases"/>
    <property type="match status" value="1"/>
</dbReference>
<comment type="similarity">
    <text evidence="1">Belongs to the glycosyl hydrolase 13 family.</text>
</comment>
<dbReference type="Proteomes" id="UP000306050">
    <property type="component" value="Chromosome SGRAM_5"/>
</dbReference>
<sequence>MPSTESLVGSRTASSRTFWFRDAIVYQIWPASFRDSNNDGMGDIQGIIGSLDYIKSLGVNTIWLSPMYDSPQVDMGYDISDYESVYPPYGTVADMDELIKQCHARGLKLILDLVINHTSDQHAWFKESRSSKTSPKRDWYIWRPAKYDADGTRRPPNNWRSNFNQPAWTWDEQTQEYYLHLFCPEQPDVNWTNDDCRHAIYKSAMEFWLDKGVNGFRVDTVNMYSKPMDFPDAPIVDEGAETQPAGMLYCNGPMMHTYLKEMGAILERYDAMTVGELPNTPKTADVVRYVSAAENELSQVFQFDIVDLGRNPVDFMKNDGYKLPEMKRVVEKWQRFIEGNDAWTTVFIENHDQGRSISRFASDKPEHIADSGKLLALMNMTLTGTVYVYQGQEIGMTNVPATWSAEEYLDINSINYLASIRKRTNNDAAAMAKALQGVNELGRDNARTPVQWSSAPNGGFSSDPTTKPWMRTNDNYTTINVEAQQNDPASVLNFYRKIIALRKQRASLLGRGQFRLVEEEDEKLFKFIKLAEGGTEKAFVVLNFTEDVQKYELPDEVKGAQLVVDTKGEQGGESGALAAFQGRLYLLPAAAQ</sequence>
<evidence type="ECO:0000313" key="5">
    <source>
        <dbReference type="Proteomes" id="UP000306050"/>
    </source>
</evidence>
<protein>
    <recommendedName>
        <fullName evidence="3">Glycosyl hydrolase family 13 catalytic domain-containing protein</fullName>
    </recommendedName>
</protein>
<dbReference type="GeneID" id="40728035"/>
<dbReference type="FunFam" id="3.20.20.80:FF:000087">
    <property type="entry name" value="Oligo-1,6-glucosidase IMA1"/>
    <property type="match status" value="1"/>
</dbReference>
<name>A0A4U7KPB8_9BASI</name>
<dbReference type="KEGG" id="sgra:EX895_005140"/>
<dbReference type="RefSeq" id="XP_029738300.1">
    <property type="nucleotide sequence ID" value="XM_029885734.1"/>
</dbReference>
<dbReference type="InterPro" id="IPR045857">
    <property type="entry name" value="O16G_dom_2"/>
</dbReference>
<dbReference type="Gene3D" id="3.90.400.10">
    <property type="entry name" value="Oligo-1,6-glucosidase, Domain 2"/>
    <property type="match status" value="1"/>
</dbReference>
<organism evidence="4 5">
    <name type="scientific">Sporisorium graminicola</name>
    <dbReference type="NCBI Taxonomy" id="280036"/>
    <lineage>
        <taxon>Eukaryota</taxon>
        <taxon>Fungi</taxon>
        <taxon>Dikarya</taxon>
        <taxon>Basidiomycota</taxon>
        <taxon>Ustilaginomycotina</taxon>
        <taxon>Ustilaginomycetes</taxon>
        <taxon>Ustilaginales</taxon>
        <taxon>Ustilaginaceae</taxon>
        <taxon>Sporisorium</taxon>
    </lineage>
</organism>
<dbReference type="GO" id="GO:0004575">
    <property type="term" value="F:sucrose alpha-glucosidase activity"/>
    <property type="evidence" value="ECO:0007669"/>
    <property type="project" value="TreeGrafter"/>
</dbReference>
<reference evidence="4 5" key="1">
    <citation type="submission" date="2019-05" db="EMBL/GenBank/DDBJ databases">
        <title>Sporisorium graminicola CBS 10092 draft sequencing and annotation.</title>
        <authorList>
            <person name="Solano-Gonzalez S."/>
            <person name="Caddick M.X."/>
            <person name="Darby A."/>
        </authorList>
    </citation>
    <scope>NUCLEOTIDE SEQUENCE [LARGE SCALE GENOMIC DNA]</scope>
    <source>
        <strain evidence="4 5">CBS 10092</strain>
    </source>
</reference>
<dbReference type="PANTHER" id="PTHR10357">
    <property type="entry name" value="ALPHA-AMYLASE FAMILY MEMBER"/>
    <property type="match status" value="1"/>
</dbReference>
<dbReference type="OrthoDB" id="1740265at2759"/>
<dbReference type="GO" id="GO:0000025">
    <property type="term" value="P:maltose catabolic process"/>
    <property type="evidence" value="ECO:0007669"/>
    <property type="project" value="TreeGrafter"/>
</dbReference>
<dbReference type="Gene3D" id="2.60.40.1180">
    <property type="entry name" value="Golgi alpha-mannosidase II"/>
    <property type="match status" value="1"/>
</dbReference>
<dbReference type="Pfam" id="PF00128">
    <property type="entry name" value="Alpha-amylase"/>
    <property type="match status" value="1"/>
</dbReference>
<dbReference type="InterPro" id="IPR006047">
    <property type="entry name" value="GH13_cat_dom"/>
</dbReference>
<dbReference type="GO" id="GO:0004574">
    <property type="term" value="F:oligo-1,6-glucosidase activity"/>
    <property type="evidence" value="ECO:0007669"/>
    <property type="project" value="TreeGrafter"/>
</dbReference>
<dbReference type="InterPro" id="IPR013780">
    <property type="entry name" value="Glyco_hydro_b"/>
</dbReference>
<dbReference type="AlphaFoldDB" id="A0A4U7KPB8"/>
<feature type="domain" description="Glycosyl hydrolase family 13 catalytic" evidence="3">
    <location>
        <begin position="27"/>
        <end position="447"/>
    </location>
</feature>
<keyword evidence="2" id="KW-0462">Maltose metabolism</keyword>
<evidence type="ECO:0000256" key="2">
    <source>
        <dbReference type="ARBA" id="ARBA00026248"/>
    </source>
</evidence>
<gene>
    <name evidence="4" type="ORF">EX895_005140</name>
</gene>
<keyword evidence="5" id="KW-1185">Reference proteome</keyword>
<comment type="caution">
    <text evidence="4">The sequence shown here is derived from an EMBL/GenBank/DDBJ whole genome shotgun (WGS) entry which is preliminary data.</text>
</comment>
<dbReference type="GO" id="GO:0033934">
    <property type="term" value="F:glucan 1,4-alpha-maltotriohydrolase activity"/>
    <property type="evidence" value="ECO:0007669"/>
    <property type="project" value="TreeGrafter"/>
</dbReference>